<feature type="domain" description="Transcriptional coactivator p15 (PC4) C-terminal" evidence="8">
    <location>
        <begin position="1"/>
        <end position="45"/>
    </location>
</feature>
<proteinExistence type="inferred from homology"/>
<keyword evidence="5" id="KW-0804">Transcription</keyword>
<evidence type="ECO:0000313" key="9">
    <source>
        <dbReference type="EMBL" id="KAF9883443.1"/>
    </source>
</evidence>
<organism evidence="9 10">
    <name type="scientific">Aspergillus nanangensis</name>
    <dbReference type="NCBI Taxonomy" id="2582783"/>
    <lineage>
        <taxon>Eukaryota</taxon>
        <taxon>Fungi</taxon>
        <taxon>Dikarya</taxon>
        <taxon>Ascomycota</taxon>
        <taxon>Pezizomycotina</taxon>
        <taxon>Eurotiomycetes</taxon>
        <taxon>Eurotiomycetidae</taxon>
        <taxon>Eurotiales</taxon>
        <taxon>Aspergillaceae</taxon>
        <taxon>Aspergillus</taxon>
        <taxon>Aspergillus subgen. Circumdati</taxon>
    </lineage>
</organism>
<evidence type="ECO:0000259" key="8">
    <source>
        <dbReference type="Pfam" id="PF02229"/>
    </source>
</evidence>
<gene>
    <name evidence="9" type="ORF">FE257_003441</name>
</gene>
<keyword evidence="6" id="KW-0539">Nucleus</keyword>
<sequence length="110" mass="12283">MRRVTVSSFRGKTMLSIREYYEKDGQALPGKKGISLPMDQFATLVAELPNIEMALKEHGESIPRPHYEEPDDCVDDSKVIDDNELNAEALDPPSSKKNIEATSDEDESEA</sequence>
<name>A0AAD4CCR4_ASPNN</name>
<dbReference type="InterPro" id="IPR003173">
    <property type="entry name" value="PC4_C"/>
</dbReference>
<evidence type="ECO:0000256" key="6">
    <source>
        <dbReference type="ARBA" id="ARBA00023242"/>
    </source>
</evidence>
<evidence type="ECO:0000256" key="5">
    <source>
        <dbReference type="ARBA" id="ARBA00023163"/>
    </source>
</evidence>
<dbReference type="Pfam" id="PF02229">
    <property type="entry name" value="PC4"/>
    <property type="match status" value="1"/>
</dbReference>
<reference evidence="9" key="1">
    <citation type="journal article" date="2019" name="Beilstein J. Org. Chem.">
        <title>Nanangenines: drimane sesquiterpenoids as the dominant metabolite cohort of a novel Australian fungus, Aspergillus nanangensis.</title>
        <authorList>
            <person name="Lacey H.J."/>
            <person name="Gilchrist C.L.M."/>
            <person name="Crombie A."/>
            <person name="Kalaitzis J.A."/>
            <person name="Vuong D."/>
            <person name="Rutledge P.J."/>
            <person name="Turner P."/>
            <person name="Pitt J.I."/>
            <person name="Lacey E."/>
            <person name="Chooi Y.H."/>
            <person name="Piggott A.M."/>
        </authorList>
    </citation>
    <scope>NUCLEOTIDE SEQUENCE</scope>
    <source>
        <strain evidence="9">MST-FP2251</strain>
    </source>
</reference>
<keyword evidence="3" id="KW-0805">Transcription regulation</keyword>
<evidence type="ECO:0000256" key="2">
    <source>
        <dbReference type="ARBA" id="ARBA00009001"/>
    </source>
</evidence>
<protein>
    <recommendedName>
        <fullName evidence="8">Transcriptional coactivator p15 (PC4) C-terminal domain-containing protein</fullName>
    </recommendedName>
</protein>
<feature type="region of interest" description="Disordered" evidence="7">
    <location>
        <begin position="59"/>
        <end position="110"/>
    </location>
</feature>
<feature type="compositionally biased region" description="Basic and acidic residues" evidence="7">
    <location>
        <begin position="59"/>
        <end position="68"/>
    </location>
</feature>
<keyword evidence="4" id="KW-0238">DNA-binding</keyword>
<dbReference type="GO" id="GO:0060261">
    <property type="term" value="P:positive regulation of transcription initiation by RNA polymerase II"/>
    <property type="evidence" value="ECO:0007669"/>
    <property type="project" value="InterPro"/>
</dbReference>
<comment type="caution">
    <text evidence="9">The sequence shown here is derived from an EMBL/GenBank/DDBJ whole genome shotgun (WGS) entry which is preliminary data.</text>
</comment>
<evidence type="ECO:0000313" key="10">
    <source>
        <dbReference type="Proteomes" id="UP001194746"/>
    </source>
</evidence>
<dbReference type="InterPro" id="IPR045125">
    <property type="entry name" value="Sub1/Tcp4-like"/>
</dbReference>
<comment type="subcellular location">
    <subcellularLocation>
        <location evidence="1">Nucleus</location>
    </subcellularLocation>
</comment>
<evidence type="ECO:0000256" key="7">
    <source>
        <dbReference type="SAM" id="MobiDB-lite"/>
    </source>
</evidence>
<evidence type="ECO:0000256" key="3">
    <source>
        <dbReference type="ARBA" id="ARBA00023015"/>
    </source>
</evidence>
<dbReference type="GO" id="GO:0003677">
    <property type="term" value="F:DNA binding"/>
    <property type="evidence" value="ECO:0007669"/>
    <property type="project" value="UniProtKB-KW"/>
</dbReference>
<dbReference type="PANTHER" id="PTHR13215">
    <property type="entry name" value="RNA POLYMERASE II TRANSCRIPTIONAL COACTIVATOR"/>
    <property type="match status" value="1"/>
</dbReference>
<dbReference type="GO" id="GO:0003713">
    <property type="term" value="F:transcription coactivator activity"/>
    <property type="evidence" value="ECO:0007669"/>
    <property type="project" value="InterPro"/>
</dbReference>
<reference evidence="9" key="2">
    <citation type="submission" date="2020-02" db="EMBL/GenBank/DDBJ databases">
        <authorList>
            <person name="Gilchrist C.L.M."/>
            <person name="Chooi Y.-H."/>
        </authorList>
    </citation>
    <scope>NUCLEOTIDE SEQUENCE</scope>
    <source>
        <strain evidence="9">MST-FP2251</strain>
    </source>
</reference>
<dbReference type="InterPro" id="IPR009044">
    <property type="entry name" value="ssDNA-bd_transcriptional_reg"/>
</dbReference>
<dbReference type="GO" id="GO:0005634">
    <property type="term" value="C:nucleus"/>
    <property type="evidence" value="ECO:0007669"/>
    <property type="project" value="UniProtKB-SubCell"/>
</dbReference>
<dbReference type="Gene3D" id="2.30.31.10">
    <property type="entry name" value="Transcriptional Coactivator Pc4, Chain A"/>
    <property type="match status" value="1"/>
</dbReference>
<evidence type="ECO:0000256" key="1">
    <source>
        <dbReference type="ARBA" id="ARBA00004123"/>
    </source>
</evidence>
<dbReference type="AlphaFoldDB" id="A0AAD4CCR4"/>
<keyword evidence="10" id="KW-1185">Reference proteome</keyword>
<dbReference type="Proteomes" id="UP001194746">
    <property type="component" value="Unassembled WGS sequence"/>
</dbReference>
<evidence type="ECO:0000256" key="4">
    <source>
        <dbReference type="ARBA" id="ARBA00023125"/>
    </source>
</evidence>
<accession>A0AAD4CCR4</accession>
<dbReference type="EMBL" id="VCAU01000164">
    <property type="protein sequence ID" value="KAF9883443.1"/>
    <property type="molecule type" value="Genomic_DNA"/>
</dbReference>
<dbReference type="SUPFAM" id="SSF54447">
    <property type="entry name" value="ssDNA-binding transcriptional regulator domain"/>
    <property type="match status" value="1"/>
</dbReference>
<comment type="similarity">
    <text evidence="2">Belongs to the transcriptional coactivator PC4 family.</text>
</comment>